<organism evidence="3 4">
    <name type="scientific">Faecalibacterium prausnitzii</name>
    <dbReference type="NCBI Taxonomy" id="853"/>
    <lineage>
        <taxon>Bacteria</taxon>
        <taxon>Bacillati</taxon>
        <taxon>Bacillota</taxon>
        <taxon>Clostridia</taxon>
        <taxon>Eubacteriales</taxon>
        <taxon>Oscillospiraceae</taxon>
        <taxon>Faecalibacterium</taxon>
    </lineage>
</organism>
<dbReference type="SUPFAM" id="SSF47413">
    <property type="entry name" value="lambda repressor-like DNA-binding domains"/>
    <property type="match status" value="1"/>
</dbReference>
<dbReference type="Pfam" id="PF13443">
    <property type="entry name" value="HTH_26"/>
    <property type="match status" value="1"/>
</dbReference>
<evidence type="ECO:0000256" key="1">
    <source>
        <dbReference type="SAM" id="MobiDB-lite"/>
    </source>
</evidence>
<dbReference type="GO" id="GO:0003677">
    <property type="term" value="F:DNA binding"/>
    <property type="evidence" value="ECO:0007669"/>
    <property type="project" value="InterPro"/>
</dbReference>
<feature type="domain" description="HTH cro/C1-type" evidence="2">
    <location>
        <begin position="7"/>
        <end position="62"/>
    </location>
</feature>
<evidence type="ECO:0000313" key="4">
    <source>
        <dbReference type="Proteomes" id="UP000220480"/>
    </source>
</evidence>
<dbReference type="InterPro" id="IPR010982">
    <property type="entry name" value="Lambda_DNA-bd_dom_sf"/>
</dbReference>
<accession>A0A2A7AWH7</accession>
<sequence>MSVCQNIKAVAEAREINIKELSRRVDIPYTTLYNMLNRDSDRFDLNLLENIARSLNVSVETLMSSTVPSIEQIKYDYYPSYNNSTHCPSDDESTNLRNNEDDKPCKAERTDRFPFKPADKRYRALCDFDTLNSLGQEVIVQLLLSIRTHQFEGDLRREFIFLLKHSNNKAVFQLNQALTELSYIGSFNDQYASSNLTELLENLDTEVD</sequence>
<evidence type="ECO:0000259" key="2">
    <source>
        <dbReference type="PROSITE" id="PS50943"/>
    </source>
</evidence>
<dbReference type="RefSeq" id="WP_097779947.1">
    <property type="nucleotide sequence ID" value="NZ_NMTZ01000026.1"/>
</dbReference>
<protein>
    <recommendedName>
        <fullName evidence="2">HTH cro/C1-type domain-containing protein</fullName>
    </recommendedName>
</protein>
<gene>
    <name evidence="3" type="ORF">CGS59_10900</name>
</gene>
<feature type="compositionally biased region" description="Basic and acidic residues" evidence="1">
    <location>
        <begin position="98"/>
        <end position="108"/>
    </location>
</feature>
<name>A0A2A7AWH7_9FIRM</name>
<dbReference type="SMART" id="SM00530">
    <property type="entry name" value="HTH_XRE"/>
    <property type="match status" value="1"/>
</dbReference>
<dbReference type="Gene3D" id="1.10.260.40">
    <property type="entry name" value="lambda repressor-like DNA-binding domains"/>
    <property type="match status" value="1"/>
</dbReference>
<reference evidence="3 4" key="1">
    <citation type="journal article" date="2017" name="Front. Microbiol.">
        <title>New Insights into the Diversity of the Genus Faecalibacterium.</title>
        <authorList>
            <person name="Benevides L."/>
            <person name="Burman S."/>
            <person name="Martin R."/>
            <person name="Robert V."/>
            <person name="Thomas M."/>
            <person name="Miquel S."/>
            <person name="Chain F."/>
            <person name="Sokol H."/>
            <person name="Bermudez-Humaran L.G."/>
            <person name="Morrison M."/>
            <person name="Langella P."/>
            <person name="Azevedo V.A."/>
            <person name="Chatel J.M."/>
            <person name="Soares S."/>
        </authorList>
    </citation>
    <scope>NUCLEOTIDE SEQUENCE [LARGE SCALE GENOMIC DNA]</scope>
    <source>
        <strain evidence="3 4">CNCM I 4644</strain>
    </source>
</reference>
<evidence type="ECO:0000313" key="3">
    <source>
        <dbReference type="EMBL" id="PDX83388.1"/>
    </source>
</evidence>
<dbReference type="AlphaFoldDB" id="A0A2A7AWH7"/>
<dbReference type="EMBL" id="NMTZ01000026">
    <property type="protein sequence ID" value="PDX83388.1"/>
    <property type="molecule type" value="Genomic_DNA"/>
</dbReference>
<proteinExistence type="predicted"/>
<feature type="region of interest" description="Disordered" evidence="1">
    <location>
        <begin position="86"/>
        <end position="108"/>
    </location>
</feature>
<dbReference type="CDD" id="cd00093">
    <property type="entry name" value="HTH_XRE"/>
    <property type="match status" value="1"/>
</dbReference>
<dbReference type="PROSITE" id="PS50943">
    <property type="entry name" value="HTH_CROC1"/>
    <property type="match status" value="1"/>
</dbReference>
<dbReference type="InterPro" id="IPR001387">
    <property type="entry name" value="Cro/C1-type_HTH"/>
</dbReference>
<dbReference type="Proteomes" id="UP000220480">
    <property type="component" value="Unassembled WGS sequence"/>
</dbReference>
<comment type="caution">
    <text evidence="3">The sequence shown here is derived from an EMBL/GenBank/DDBJ whole genome shotgun (WGS) entry which is preliminary data.</text>
</comment>